<dbReference type="Pfam" id="PF02801">
    <property type="entry name" value="Ketoacyl-synt_C"/>
    <property type="match status" value="1"/>
</dbReference>
<dbReference type="InterPro" id="IPR036736">
    <property type="entry name" value="ACP-like_sf"/>
</dbReference>
<dbReference type="Pfam" id="PF00668">
    <property type="entry name" value="Condensation"/>
    <property type="match status" value="1"/>
</dbReference>
<dbReference type="InterPro" id="IPR016035">
    <property type="entry name" value="Acyl_Trfase/lysoPLipase"/>
</dbReference>
<dbReference type="Gene3D" id="3.30.559.10">
    <property type="entry name" value="Chloramphenicol acetyltransferase-like domain"/>
    <property type="match status" value="1"/>
</dbReference>
<proteinExistence type="predicted"/>
<dbReference type="SUPFAM" id="SSF52777">
    <property type="entry name" value="CoA-dependent acyltransferases"/>
    <property type="match status" value="1"/>
</dbReference>
<dbReference type="InterPro" id="IPR016039">
    <property type="entry name" value="Thiolase-like"/>
</dbReference>
<dbReference type="InterPro" id="IPR045851">
    <property type="entry name" value="AMP-bd_C_sf"/>
</dbReference>
<dbReference type="PROSITE" id="PS50075">
    <property type="entry name" value="CARRIER"/>
    <property type="match status" value="1"/>
</dbReference>
<sequence>MTSSNTLLEPTAVIESQDVGSTTTIDRFDLESFTAHMINMDNNDNFIKNFLVLVILCQINNGIYLNQFFLVLSDAEPASIDRCHRSLILKFVDLLDGAGYLLQHSFIGAQSPSGRSRSFSADANGYARGGGLRVSLLKQLSDAERDGDSIEANCLDRFFNRSNLDPPLVLGSIKSNLEHTEGAAGVASLIKVAMCMYHRGITANIQFTSLNPKIDAQKYYLYILQNFIPFPSLPNNEKVVIASPGLSIISRPTKSLAQKICFVFNGQGPQWWSMGRRLYESEPLFNKWINLVDGEMTKINNGEWRLLEELVEKKNEQESRINDTNIAQPPLFAIQVALAALLVSWNIYPSFIISHSAGDEAAAFVADRLSLKETVRVLPLSMSEEEVENKLLKGIEHLACIAVVNSPRRVTINGDEKTIDEIQQILTITLGEIERCLLNTTSISACIVMKWNDDHLVAYVQSSSHMKEEELRQHCQSHLPPHMIPSIFIILDKLPLNPNGKVDRKQLPSPQFSLSTLLSADKSGTPLNQFEERIHTIWCQVLHSNQNHISRTTSFFSVGGHSLLLIQLYHHYQSAFNFDTHTLSIAPFLQQPTISQHSQLLQTVIMNDIKTTQWYTLHINEGIASFAQERIFLDEQVRFSSDIAVYNELFTLQVIQGSLSFNRLLQAFRYVLNEHRILRTSLMFNNDDGILRQCITDLHKIFTITMNQTFGNQNELRDIIYKTTMNPNLFDLSTGHVFHAEILKHQISLNENENSGNEFIMTSDVLLIAFHHAAFDRASRSIFFNDLCSAYNTNAISIEDDDDESLQYIDYSVHERLMDMTTSREFWCLQLEEYNLEHRLSLPVDRHRLSNDHRSSSACITEISFDNDISQSFVDYASIHHVTPFQLGLSILYAFLFKLSFRLTCSHDLFDETTVTNIGQRLEYCFQQVFSSNQAINRDDTCVTSISKISLILPEETQEMEHVIFCRQPHIINEGKIN</sequence>
<dbReference type="SUPFAM" id="SSF56801">
    <property type="entry name" value="Acetyl-CoA synthetase-like"/>
    <property type="match status" value="1"/>
</dbReference>
<dbReference type="Gene3D" id="3.40.366.10">
    <property type="entry name" value="Malonyl-Coenzyme A Acyl Carrier Protein, domain 2"/>
    <property type="match status" value="1"/>
</dbReference>
<dbReference type="SMART" id="SM00825">
    <property type="entry name" value="PKS_KS"/>
    <property type="match status" value="1"/>
</dbReference>
<dbReference type="PANTHER" id="PTHR45681:SF6">
    <property type="entry name" value="POLYKETIDE SYNTHASE 37"/>
    <property type="match status" value="1"/>
</dbReference>
<comment type="caution">
    <text evidence="3">The sequence shown here is derived from an EMBL/GenBank/DDBJ whole genome shotgun (WGS) entry which is preliminary data.</text>
</comment>
<dbReference type="SUPFAM" id="SSF53901">
    <property type="entry name" value="Thiolase-like"/>
    <property type="match status" value="1"/>
</dbReference>
<dbReference type="InterPro" id="IPR020841">
    <property type="entry name" value="PKS_Beta-ketoAc_synthase_dom"/>
</dbReference>
<dbReference type="Proteomes" id="UP000663891">
    <property type="component" value="Unassembled WGS sequence"/>
</dbReference>
<dbReference type="InterPro" id="IPR050444">
    <property type="entry name" value="Polyketide_Synthase"/>
</dbReference>
<evidence type="ECO:0000313" key="4">
    <source>
        <dbReference type="Proteomes" id="UP000663891"/>
    </source>
</evidence>
<name>A0A815HXP4_9BILA</name>
<dbReference type="InterPro" id="IPR001227">
    <property type="entry name" value="Ac_transferase_dom_sf"/>
</dbReference>
<gene>
    <name evidence="3" type="ORF">VCS650_LOCUS34130</name>
</gene>
<dbReference type="SUPFAM" id="SSF52151">
    <property type="entry name" value="FabD/lysophospholipase-like"/>
    <property type="match status" value="1"/>
</dbReference>
<dbReference type="OrthoDB" id="416786at2759"/>
<dbReference type="Gene3D" id="3.30.70.3290">
    <property type="match status" value="1"/>
</dbReference>
<dbReference type="Pfam" id="PF00698">
    <property type="entry name" value="Acyl_transf_1"/>
    <property type="match status" value="1"/>
</dbReference>
<dbReference type="SMART" id="SM00827">
    <property type="entry name" value="PKS_AT"/>
    <property type="match status" value="1"/>
</dbReference>
<dbReference type="Gene3D" id="3.30.300.30">
    <property type="match status" value="1"/>
</dbReference>
<dbReference type="InterPro" id="IPR025110">
    <property type="entry name" value="AMP-bd_C"/>
</dbReference>
<dbReference type="InterPro" id="IPR014043">
    <property type="entry name" value="Acyl_transferase_dom"/>
</dbReference>
<dbReference type="InterPro" id="IPR009081">
    <property type="entry name" value="PP-bd_ACP"/>
</dbReference>
<dbReference type="EMBL" id="CAJNON010000699">
    <property type="protein sequence ID" value="CAF1357685.1"/>
    <property type="molecule type" value="Genomic_DNA"/>
</dbReference>
<accession>A0A815HXP4</accession>
<keyword evidence="1" id="KW-0808">Transferase</keyword>
<dbReference type="InterPro" id="IPR014031">
    <property type="entry name" value="Ketoacyl_synth_C"/>
</dbReference>
<dbReference type="InterPro" id="IPR023213">
    <property type="entry name" value="CAT-like_dom_sf"/>
</dbReference>
<organism evidence="3 4">
    <name type="scientific">Adineta steineri</name>
    <dbReference type="NCBI Taxonomy" id="433720"/>
    <lineage>
        <taxon>Eukaryota</taxon>
        <taxon>Metazoa</taxon>
        <taxon>Spiralia</taxon>
        <taxon>Gnathifera</taxon>
        <taxon>Rotifera</taxon>
        <taxon>Eurotatoria</taxon>
        <taxon>Bdelloidea</taxon>
        <taxon>Adinetida</taxon>
        <taxon>Adinetidae</taxon>
        <taxon>Adineta</taxon>
    </lineage>
</organism>
<evidence type="ECO:0000256" key="1">
    <source>
        <dbReference type="ARBA" id="ARBA00022679"/>
    </source>
</evidence>
<dbReference type="Gene3D" id="3.40.47.10">
    <property type="match status" value="2"/>
</dbReference>
<dbReference type="Pfam" id="PF13193">
    <property type="entry name" value="AMP-binding_C"/>
    <property type="match status" value="1"/>
</dbReference>
<dbReference type="SUPFAM" id="SSF47336">
    <property type="entry name" value="ACP-like"/>
    <property type="match status" value="1"/>
</dbReference>
<dbReference type="GO" id="GO:0016746">
    <property type="term" value="F:acyltransferase activity"/>
    <property type="evidence" value="ECO:0007669"/>
    <property type="project" value="InterPro"/>
</dbReference>
<protein>
    <recommendedName>
        <fullName evidence="2">Carrier domain-containing protein</fullName>
    </recommendedName>
</protein>
<reference evidence="3" key="1">
    <citation type="submission" date="2021-02" db="EMBL/GenBank/DDBJ databases">
        <authorList>
            <person name="Nowell W R."/>
        </authorList>
    </citation>
    <scope>NUCLEOTIDE SEQUENCE</scope>
</reference>
<dbReference type="PANTHER" id="PTHR45681">
    <property type="entry name" value="POLYKETIDE SYNTHASE 44-RELATED"/>
    <property type="match status" value="1"/>
</dbReference>
<dbReference type="Gene3D" id="3.30.559.30">
    <property type="entry name" value="Nonribosomal peptide synthetase, condensation domain"/>
    <property type="match status" value="1"/>
</dbReference>
<dbReference type="Pfam" id="PF00550">
    <property type="entry name" value="PP-binding"/>
    <property type="match status" value="1"/>
</dbReference>
<evidence type="ECO:0000313" key="3">
    <source>
        <dbReference type="EMBL" id="CAF1357685.1"/>
    </source>
</evidence>
<dbReference type="Gene3D" id="1.10.1200.10">
    <property type="entry name" value="ACP-like"/>
    <property type="match status" value="1"/>
</dbReference>
<dbReference type="InterPro" id="IPR001242">
    <property type="entry name" value="Condensation_dom"/>
</dbReference>
<evidence type="ECO:0000259" key="2">
    <source>
        <dbReference type="PROSITE" id="PS50075"/>
    </source>
</evidence>
<feature type="domain" description="Carrier" evidence="2">
    <location>
        <begin position="525"/>
        <end position="605"/>
    </location>
</feature>
<dbReference type="AlphaFoldDB" id="A0A815HXP4"/>